<feature type="non-terminal residue" evidence="5">
    <location>
        <position position="1"/>
    </location>
</feature>
<dbReference type="OrthoDB" id="301415at2759"/>
<dbReference type="SUPFAM" id="SSF56112">
    <property type="entry name" value="Protein kinase-like (PK-like)"/>
    <property type="match status" value="1"/>
</dbReference>
<evidence type="ECO:0000259" key="4">
    <source>
        <dbReference type="PROSITE" id="PS51158"/>
    </source>
</evidence>
<keyword evidence="1" id="KW-0723">Serine/threonine-protein kinase</keyword>
<name>A0A6A4GDQ5_9AGAR</name>
<keyword evidence="3" id="KW-0418">Kinase</keyword>
<evidence type="ECO:0000313" key="5">
    <source>
        <dbReference type="EMBL" id="KAE9383676.1"/>
    </source>
</evidence>
<dbReference type="GO" id="GO:0004674">
    <property type="term" value="F:protein serine/threonine kinase activity"/>
    <property type="evidence" value="ECO:0007669"/>
    <property type="project" value="UniProtKB-KW"/>
</dbReference>
<evidence type="ECO:0000256" key="1">
    <source>
        <dbReference type="ARBA" id="ARBA00022527"/>
    </source>
</evidence>
<protein>
    <recommendedName>
        <fullName evidence="4">Alpha-type protein kinase domain-containing protein</fullName>
    </recommendedName>
</protein>
<sequence length="132" mass="14946">WESVPDTNNEQCIIWLCEPLRLSTPKRFTTTLEYQCIQNDLLSQMIDAFVHYAYIQSQKDLLFADIQGDRGRLSNGDIGTVLFDVMTHSSDGQTGVGDHGLDALADYDEVHKCNQICARLIEAVQEGDYEEE</sequence>
<accession>A0A6A4GDQ5</accession>
<dbReference type="EMBL" id="ML770366">
    <property type="protein sequence ID" value="KAE9383676.1"/>
    <property type="molecule type" value="Genomic_DNA"/>
</dbReference>
<gene>
    <name evidence="5" type="ORF">BT96DRAFT_843500</name>
</gene>
<dbReference type="InterPro" id="IPR011009">
    <property type="entry name" value="Kinase-like_dom_sf"/>
</dbReference>
<dbReference type="Pfam" id="PF02816">
    <property type="entry name" value="Alpha_kinase"/>
    <property type="match status" value="1"/>
</dbReference>
<dbReference type="AlphaFoldDB" id="A0A6A4GDQ5"/>
<evidence type="ECO:0000256" key="2">
    <source>
        <dbReference type="ARBA" id="ARBA00022679"/>
    </source>
</evidence>
<keyword evidence="6" id="KW-1185">Reference proteome</keyword>
<keyword evidence="2" id="KW-0808">Transferase</keyword>
<dbReference type="InterPro" id="IPR004166">
    <property type="entry name" value="a-kinase_dom"/>
</dbReference>
<dbReference type="Proteomes" id="UP000799118">
    <property type="component" value="Unassembled WGS sequence"/>
</dbReference>
<reference evidence="5" key="1">
    <citation type="journal article" date="2019" name="Environ. Microbiol.">
        <title>Fungal ecological strategies reflected in gene transcription - a case study of two litter decomposers.</title>
        <authorList>
            <person name="Barbi F."/>
            <person name="Kohler A."/>
            <person name="Barry K."/>
            <person name="Baskaran P."/>
            <person name="Daum C."/>
            <person name="Fauchery L."/>
            <person name="Ihrmark K."/>
            <person name="Kuo A."/>
            <person name="LaButti K."/>
            <person name="Lipzen A."/>
            <person name="Morin E."/>
            <person name="Grigoriev I.V."/>
            <person name="Henrissat B."/>
            <person name="Lindahl B."/>
            <person name="Martin F."/>
        </authorList>
    </citation>
    <scope>NUCLEOTIDE SEQUENCE</scope>
    <source>
        <strain evidence="5">JB14</strain>
    </source>
</reference>
<evidence type="ECO:0000313" key="6">
    <source>
        <dbReference type="Proteomes" id="UP000799118"/>
    </source>
</evidence>
<dbReference type="GO" id="GO:0005524">
    <property type="term" value="F:ATP binding"/>
    <property type="evidence" value="ECO:0007669"/>
    <property type="project" value="InterPro"/>
</dbReference>
<dbReference type="PROSITE" id="PS51158">
    <property type="entry name" value="ALPHA_KINASE"/>
    <property type="match status" value="1"/>
</dbReference>
<feature type="domain" description="Alpha-type protein kinase" evidence="4">
    <location>
        <begin position="1"/>
        <end position="126"/>
    </location>
</feature>
<organism evidence="5 6">
    <name type="scientific">Gymnopus androsaceus JB14</name>
    <dbReference type="NCBI Taxonomy" id="1447944"/>
    <lineage>
        <taxon>Eukaryota</taxon>
        <taxon>Fungi</taxon>
        <taxon>Dikarya</taxon>
        <taxon>Basidiomycota</taxon>
        <taxon>Agaricomycotina</taxon>
        <taxon>Agaricomycetes</taxon>
        <taxon>Agaricomycetidae</taxon>
        <taxon>Agaricales</taxon>
        <taxon>Marasmiineae</taxon>
        <taxon>Omphalotaceae</taxon>
        <taxon>Gymnopus</taxon>
    </lineage>
</organism>
<evidence type="ECO:0000256" key="3">
    <source>
        <dbReference type="ARBA" id="ARBA00022777"/>
    </source>
</evidence>
<dbReference type="Gene3D" id="3.20.200.10">
    <property type="entry name" value="MHCK/EF2 kinase"/>
    <property type="match status" value="1"/>
</dbReference>
<proteinExistence type="predicted"/>